<evidence type="ECO:0000313" key="3">
    <source>
        <dbReference type="EMBL" id="KAK9937566.1"/>
    </source>
</evidence>
<dbReference type="AlphaFoldDB" id="A0AAW1XMH0"/>
<dbReference type="GO" id="GO:0009451">
    <property type="term" value="P:RNA modification"/>
    <property type="evidence" value="ECO:0007669"/>
    <property type="project" value="InterPro"/>
</dbReference>
<keyword evidence="4" id="KW-1185">Reference proteome</keyword>
<dbReference type="PROSITE" id="PS51375">
    <property type="entry name" value="PPR"/>
    <property type="match status" value="1"/>
</dbReference>
<proteinExistence type="predicted"/>
<dbReference type="Gene3D" id="1.25.40.10">
    <property type="entry name" value="Tetratricopeptide repeat domain"/>
    <property type="match status" value="1"/>
</dbReference>
<dbReference type="InterPro" id="IPR002885">
    <property type="entry name" value="PPR_rpt"/>
</dbReference>
<evidence type="ECO:0000313" key="4">
    <source>
        <dbReference type="Proteomes" id="UP001457282"/>
    </source>
</evidence>
<dbReference type="GO" id="GO:0003723">
    <property type="term" value="F:RNA binding"/>
    <property type="evidence" value="ECO:0007669"/>
    <property type="project" value="InterPro"/>
</dbReference>
<comment type="caution">
    <text evidence="3">The sequence shown here is derived from an EMBL/GenBank/DDBJ whole genome shotgun (WGS) entry which is preliminary data.</text>
</comment>
<accession>A0AAW1XMH0</accession>
<feature type="repeat" description="PPR" evidence="2">
    <location>
        <begin position="45"/>
        <end position="79"/>
    </location>
</feature>
<evidence type="ECO:0000256" key="2">
    <source>
        <dbReference type="PROSITE-ProRule" id="PRU00708"/>
    </source>
</evidence>
<dbReference type="Proteomes" id="UP001457282">
    <property type="component" value="Unassembled WGS sequence"/>
</dbReference>
<gene>
    <name evidence="3" type="ORF">M0R45_014345</name>
</gene>
<evidence type="ECO:0008006" key="5">
    <source>
        <dbReference type="Google" id="ProtNLM"/>
    </source>
</evidence>
<keyword evidence="1" id="KW-0677">Repeat</keyword>
<dbReference type="Pfam" id="PF01535">
    <property type="entry name" value="PPR"/>
    <property type="match status" value="2"/>
</dbReference>
<organism evidence="3 4">
    <name type="scientific">Rubus argutus</name>
    <name type="common">Southern blackberry</name>
    <dbReference type="NCBI Taxonomy" id="59490"/>
    <lineage>
        <taxon>Eukaryota</taxon>
        <taxon>Viridiplantae</taxon>
        <taxon>Streptophyta</taxon>
        <taxon>Embryophyta</taxon>
        <taxon>Tracheophyta</taxon>
        <taxon>Spermatophyta</taxon>
        <taxon>Magnoliopsida</taxon>
        <taxon>eudicotyledons</taxon>
        <taxon>Gunneridae</taxon>
        <taxon>Pentapetalae</taxon>
        <taxon>rosids</taxon>
        <taxon>fabids</taxon>
        <taxon>Rosales</taxon>
        <taxon>Rosaceae</taxon>
        <taxon>Rosoideae</taxon>
        <taxon>Rosoideae incertae sedis</taxon>
        <taxon>Rubus</taxon>
    </lineage>
</organism>
<dbReference type="InterPro" id="IPR011990">
    <property type="entry name" value="TPR-like_helical_dom_sf"/>
</dbReference>
<name>A0AAW1XMH0_RUBAR</name>
<reference evidence="3 4" key="1">
    <citation type="journal article" date="2023" name="G3 (Bethesda)">
        <title>A chromosome-length genome assembly and annotation of blackberry (Rubus argutus, cv. 'Hillquist').</title>
        <authorList>
            <person name="Bruna T."/>
            <person name="Aryal R."/>
            <person name="Dudchenko O."/>
            <person name="Sargent D.J."/>
            <person name="Mead D."/>
            <person name="Buti M."/>
            <person name="Cavallini A."/>
            <person name="Hytonen T."/>
            <person name="Andres J."/>
            <person name="Pham M."/>
            <person name="Weisz D."/>
            <person name="Mascagni F."/>
            <person name="Usai G."/>
            <person name="Natali L."/>
            <person name="Bassil N."/>
            <person name="Fernandez G.E."/>
            <person name="Lomsadze A."/>
            <person name="Armour M."/>
            <person name="Olukolu B."/>
            <person name="Poorten T."/>
            <person name="Britton C."/>
            <person name="Davik J."/>
            <person name="Ashrafi H."/>
            <person name="Aiden E.L."/>
            <person name="Borodovsky M."/>
            <person name="Worthington M."/>
        </authorList>
    </citation>
    <scope>NUCLEOTIDE SEQUENCE [LARGE SCALE GENOMIC DNA]</scope>
    <source>
        <strain evidence="3">PI 553951</strain>
    </source>
</reference>
<dbReference type="EMBL" id="JBEDUW010000003">
    <property type="protein sequence ID" value="KAK9937566.1"/>
    <property type="molecule type" value="Genomic_DNA"/>
</dbReference>
<dbReference type="PANTHER" id="PTHR47926">
    <property type="entry name" value="PENTATRICOPEPTIDE REPEAT-CONTAINING PROTEIN"/>
    <property type="match status" value="1"/>
</dbReference>
<evidence type="ECO:0000256" key="1">
    <source>
        <dbReference type="ARBA" id="ARBA00022737"/>
    </source>
</evidence>
<sequence length="139" mass="15432">MTKTSLPAVRKLHFCFRNPKAFRFTVTPAIYDVPATCFDQIPAPDLRAWAVLISAHTRHGLLMESITLYTSLRARKIAPDSLLLLSVAKACAVLGDVRNARELHNEAIRFGFQFDIALGNAMVDMFGKCKYVDGAQTGF</sequence>
<protein>
    <recommendedName>
        <fullName evidence="5">Pentatricopeptide repeat protein</fullName>
    </recommendedName>
</protein>
<dbReference type="InterPro" id="IPR046960">
    <property type="entry name" value="PPR_At4g14850-like_plant"/>
</dbReference>